<dbReference type="PROSITE" id="PS50111">
    <property type="entry name" value="CHEMOTAXIS_TRANSDUC_2"/>
    <property type="match status" value="1"/>
</dbReference>
<feature type="domain" description="Methyl-accepting transducer" evidence="6">
    <location>
        <begin position="361"/>
        <end position="590"/>
    </location>
</feature>
<protein>
    <submittedName>
        <fullName evidence="7">Chemotaxis protein</fullName>
    </submittedName>
</protein>
<keyword evidence="5" id="KW-0472">Membrane</keyword>
<keyword evidence="1" id="KW-0145">Chemotaxis</keyword>
<dbReference type="GO" id="GO:0007165">
    <property type="term" value="P:signal transduction"/>
    <property type="evidence" value="ECO:0007669"/>
    <property type="project" value="UniProtKB-KW"/>
</dbReference>
<feature type="transmembrane region" description="Helical" evidence="5">
    <location>
        <begin position="178"/>
        <end position="198"/>
    </location>
</feature>
<keyword evidence="3" id="KW-0807">Transducer</keyword>
<dbReference type="SUPFAM" id="SSF58104">
    <property type="entry name" value="Methyl-accepting chemotaxis protein (MCP) signaling domain"/>
    <property type="match status" value="1"/>
</dbReference>
<dbReference type="PANTHER" id="PTHR43531:SF11">
    <property type="entry name" value="METHYL-ACCEPTING CHEMOTAXIS PROTEIN 3"/>
    <property type="match status" value="1"/>
</dbReference>
<keyword evidence="5" id="KW-0812">Transmembrane</keyword>
<comment type="similarity">
    <text evidence="2">Belongs to the methyl-accepting chemotaxis (MCP) protein family.</text>
</comment>
<feature type="region of interest" description="Disordered" evidence="4">
    <location>
        <begin position="608"/>
        <end position="662"/>
    </location>
</feature>
<evidence type="ECO:0000256" key="4">
    <source>
        <dbReference type="SAM" id="MobiDB-lite"/>
    </source>
</evidence>
<keyword evidence="5" id="KW-1133">Transmembrane helix</keyword>
<dbReference type="GO" id="GO:0006935">
    <property type="term" value="P:chemotaxis"/>
    <property type="evidence" value="ECO:0007669"/>
    <property type="project" value="UniProtKB-KW"/>
</dbReference>
<name>A0A4Q0YHJ8_9BACT</name>
<evidence type="ECO:0000256" key="5">
    <source>
        <dbReference type="SAM" id="Phobius"/>
    </source>
</evidence>
<evidence type="ECO:0000256" key="3">
    <source>
        <dbReference type="PROSITE-ProRule" id="PRU00284"/>
    </source>
</evidence>
<dbReference type="Gene3D" id="6.10.340.10">
    <property type="match status" value="1"/>
</dbReference>
<dbReference type="RefSeq" id="WP_128979387.1">
    <property type="nucleotide sequence ID" value="NZ_PDKJ01000003.1"/>
</dbReference>
<accession>A0A4Q0YHJ8</accession>
<feature type="compositionally biased region" description="Basic and acidic residues" evidence="4">
    <location>
        <begin position="623"/>
        <end position="650"/>
    </location>
</feature>
<evidence type="ECO:0000256" key="1">
    <source>
        <dbReference type="ARBA" id="ARBA00022500"/>
    </source>
</evidence>
<dbReference type="SMART" id="SM00283">
    <property type="entry name" value="MA"/>
    <property type="match status" value="1"/>
</dbReference>
<dbReference type="Pfam" id="PF00015">
    <property type="entry name" value="MCPsignal"/>
    <property type="match status" value="1"/>
</dbReference>
<sequence length="662" mass="73564">MEKDLKENSIDIAEVENFKNVIEEYKGIFFELITLQQKIGLTHNDGLYGSLRDAVHKVQEGAKKSKNHELLSIVYDLRKQEKDFMLRKDLKYVDKFTQIVDGLLNRSDLLDEDIKGFLVNYKRDFTSLIEAEKELGLDSKVGIQGKMRQTIHKTEQLLVKMSDEVTIVIENAIEKTKIVALVVSFVVILLIVILSLIISRSVANRLENFQSGLLTFFKYLNREINEVKLLDANNYDEVGIMSTVVNENINKIKASIEEDRKTINNTIEVLSEFEKGAFAKKVEVTSSNPSLKELTTLINKMGTNLERNITTILNILEQYSNSNFLNRVPMEGLKEHVLELATGVNSLGNAITAILVDNKKNGVQINDSSNILFENTKILNTNSNKAAVALEETAAALEEITSNVTHNTETIAQMAKYANELNSAASQGEKLATQTTISMDEINNEVTAINEAITVIDQIAFQTNILSLNAAVEAATAGEAGKGFAVVAQEVRNLASRSAEAAKEIKNLVENANTKANSGKSIADTMIKGYNSLNENVSKTISLISSVETASKEQLTGIRQINDAINSLDQQTQQNAVIAGQTQEIASATAVIAKEIIEDANKKEFEGKNTIHESKKSVSTKTPKKEEIKETHKEKNKENTKVNNKDKKFEPINNEDDEWESF</sequence>
<proteinExistence type="inferred from homology"/>
<dbReference type="AlphaFoldDB" id="A0A4Q0YHJ8"/>
<evidence type="ECO:0000256" key="2">
    <source>
        <dbReference type="ARBA" id="ARBA00029447"/>
    </source>
</evidence>
<evidence type="ECO:0000259" key="6">
    <source>
        <dbReference type="PROSITE" id="PS50111"/>
    </source>
</evidence>
<dbReference type="PANTHER" id="PTHR43531">
    <property type="entry name" value="PROTEIN ICFG"/>
    <property type="match status" value="1"/>
</dbReference>
<comment type="caution">
    <text evidence="7">The sequence shown here is derived from an EMBL/GenBank/DDBJ whole genome shotgun (WGS) entry which is preliminary data.</text>
</comment>
<dbReference type="GO" id="GO:0004888">
    <property type="term" value="F:transmembrane signaling receptor activity"/>
    <property type="evidence" value="ECO:0007669"/>
    <property type="project" value="TreeGrafter"/>
</dbReference>
<dbReference type="InterPro" id="IPR051310">
    <property type="entry name" value="MCP_chemotaxis"/>
</dbReference>
<dbReference type="Gene3D" id="1.10.287.950">
    <property type="entry name" value="Methyl-accepting chemotaxis protein"/>
    <property type="match status" value="1"/>
</dbReference>
<gene>
    <name evidence="7" type="ORF">CRV08_04185</name>
</gene>
<dbReference type="Proteomes" id="UP000290172">
    <property type="component" value="Unassembled WGS sequence"/>
</dbReference>
<organism evidence="7 8">
    <name type="scientific">Halarcobacter ebronensis</name>
    <dbReference type="NCBI Taxonomy" id="1462615"/>
    <lineage>
        <taxon>Bacteria</taxon>
        <taxon>Pseudomonadati</taxon>
        <taxon>Campylobacterota</taxon>
        <taxon>Epsilonproteobacteria</taxon>
        <taxon>Campylobacterales</taxon>
        <taxon>Arcobacteraceae</taxon>
        <taxon>Halarcobacter</taxon>
    </lineage>
</organism>
<dbReference type="EMBL" id="PDKJ01000003">
    <property type="protein sequence ID" value="RXJ69214.1"/>
    <property type="molecule type" value="Genomic_DNA"/>
</dbReference>
<dbReference type="InterPro" id="IPR004089">
    <property type="entry name" value="MCPsignal_dom"/>
</dbReference>
<reference evidence="7 8" key="1">
    <citation type="submission" date="2017-10" db="EMBL/GenBank/DDBJ databases">
        <title>Genomics of the genus Arcobacter.</title>
        <authorList>
            <person name="Perez-Cataluna A."/>
            <person name="Figueras M.J."/>
        </authorList>
    </citation>
    <scope>NUCLEOTIDE SEQUENCE [LARGE SCALE GENOMIC DNA]</scope>
    <source>
        <strain evidence="7 8">CECT 8993</strain>
    </source>
</reference>
<dbReference type="GO" id="GO:0005886">
    <property type="term" value="C:plasma membrane"/>
    <property type="evidence" value="ECO:0007669"/>
    <property type="project" value="TreeGrafter"/>
</dbReference>
<evidence type="ECO:0000313" key="8">
    <source>
        <dbReference type="Proteomes" id="UP000290172"/>
    </source>
</evidence>
<feature type="compositionally biased region" description="Acidic residues" evidence="4">
    <location>
        <begin position="653"/>
        <end position="662"/>
    </location>
</feature>
<evidence type="ECO:0000313" key="7">
    <source>
        <dbReference type="EMBL" id="RXJ69214.1"/>
    </source>
</evidence>